<dbReference type="AlphaFoldDB" id="A0A101JLV7"/>
<protein>
    <submittedName>
        <fullName evidence="1">Nitroreductase</fullName>
    </submittedName>
</protein>
<proteinExistence type="predicted"/>
<dbReference type="EMBL" id="LLZH01000281">
    <property type="protein sequence ID" value="KUL29265.1"/>
    <property type="molecule type" value="Genomic_DNA"/>
</dbReference>
<reference evidence="1 2" key="1">
    <citation type="submission" date="2015-10" db="EMBL/GenBank/DDBJ databases">
        <authorList>
            <person name="Gilbert D.G."/>
        </authorList>
    </citation>
    <scope>NUCLEOTIDE SEQUENCE [LARGE SCALE GENOMIC DNA]</scope>
    <source>
        <strain evidence="1 2">NRRL B-16712</strain>
    </source>
</reference>
<comment type="caution">
    <text evidence="1">The sequence shown here is derived from an EMBL/GenBank/DDBJ whole genome shotgun (WGS) entry which is preliminary data.</text>
</comment>
<keyword evidence="2" id="KW-1185">Reference proteome</keyword>
<evidence type="ECO:0000313" key="1">
    <source>
        <dbReference type="EMBL" id="KUL29265.1"/>
    </source>
</evidence>
<name>A0A101JLV7_9ACTN</name>
<dbReference type="InterPro" id="IPR004378">
    <property type="entry name" value="F420H2_quin_Rdtase"/>
</dbReference>
<evidence type="ECO:0000313" key="2">
    <source>
        <dbReference type="Proteomes" id="UP000053244"/>
    </source>
</evidence>
<dbReference type="NCBIfam" id="TIGR00026">
    <property type="entry name" value="hi_GC_TIGR00026"/>
    <property type="match status" value="1"/>
</dbReference>
<accession>A0A101JLV7</accession>
<gene>
    <name evidence="1" type="ORF">ADL15_29355</name>
</gene>
<dbReference type="InterPro" id="IPR012349">
    <property type="entry name" value="Split_barrel_FMN-bd"/>
</dbReference>
<dbReference type="Pfam" id="PF04075">
    <property type="entry name" value="F420H2_quin_red"/>
    <property type="match status" value="1"/>
</dbReference>
<sequence>MRYLAPKRATNAFNDFARWLTARGISLMGSRVLEVRGRKSGEVRATVVNVFTHEGERYLLAPRGHTQWVRNLRVAGEGELRLGRRRQHFTPVEIADADKPELIRLYLRKWAWETGAFFDGLKADSPAADIADAAPGFPVFRIVPS</sequence>
<dbReference type="OrthoDB" id="5186446at2"/>
<dbReference type="Gene3D" id="2.30.110.10">
    <property type="entry name" value="Electron Transport, Fmn-binding Protein, Chain A"/>
    <property type="match status" value="1"/>
</dbReference>
<organism evidence="1 2">
    <name type="scientific">Actinoplanes awajinensis subsp. mycoplanecinus</name>
    <dbReference type="NCBI Taxonomy" id="135947"/>
    <lineage>
        <taxon>Bacteria</taxon>
        <taxon>Bacillati</taxon>
        <taxon>Actinomycetota</taxon>
        <taxon>Actinomycetes</taxon>
        <taxon>Micromonosporales</taxon>
        <taxon>Micromonosporaceae</taxon>
        <taxon>Actinoplanes</taxon>
    </lineage>
</organism>
<dbReference type="GO" id="GO:0016491">
    <property type="term" value="F:oxidoreductase activity"/>
    <property type="evidence" value="ECO:0007669"/>
    <property type="project" value="InterPro"/>
</dbReference>
<dbReference type="Proteomes" id="UP000053244">
    <property type="component" value="Unassembled WGS sequence"/>
</dbReference>
<dbReference type="RefSeq" id="WP_067697947.1">
    <property type="nucleotide sequence ID" value="NZ_LLZH01000281.1"/>
</dbReference>